<name>A9KUH4_SHEB9</name>
<dbReference type="RefSeq" id="WP_006085210.1">
    <property type="nucleotide sequence ID" value="NC_009997.1"/>
</dbReference>
<dbReference type="InterPro" id="IPR046702">
    <property type="entry name" value="DUF6572"/>
</dbReference>
<gene>
    <name evidence="1" type="ordered locus">Sbal195_1449</name>
</gene>
<evidence type="ECO:0000313" key="2">
    <source>
        <dbReference type="Proteomes" id="UP000000770"/>
    </source>
</evidence>
<organism evidence="1 2">
    <name type="scientific">Shewanella baltica (strain OS195)</name>
    <dbReference type="NCBI Taxonomy" id="399599"/>
    <lineage>
        <taxon>Bacteria</taxon>
        <taxon>Pseudomonadati</taxon>
        <taxon>Pseudomonadota</taxon>
        <taxon>Gammaproteobacteria</taxon>
        <taxon>Alteromonadales</taxon>
        <taxon>Shewanellaceae</taxon>
        <taxon>Shewanella</taxon>
    </lineage>
</organism>
<evidence type="ECO:0000313" key="1">
    <source>
        <dbReference type="EMBL" id="ABX48623.1"/>
    </source>
</evidence>
<dbReference type="KEGG" id="sbn:Sbal195_1449"/>
<proteinExistence type="predicted"/>
<accession>A9KUH4</accession>
<protein>
    <submittedName>
        <fullName evidence="1">Uncharacterized protein</fullName>
    </submittedName>
</protein>
<dbReference type="GeneID" id="11771700"/>
<reference evidence="1 2" key="1">
    <citation type="submission" date="2007-11" db="EMBL/GenBank/DDBJ databases">
        <title>Complete sequence of chromosome of Shewanella baltica OS195.</title>
        <authorList>
            <consortium name="US DOE Joint Genome Institute"/>
            <person name="Copeland A."/>
            <person name="Lucas S."/>
            <person name="Lapidus A."/>
            <person name="Barry K."/>
            <person name="Glavina del Rio T."/>
            <person name="Dalin E."/>
            <person name="Tice H."/>
            <person name="Pitluck S."/>
            <person name="Chain P."/>
            <person name="Malfatti S."/>
            <person name="Shin M."/>
            <person name="Vergez L."/>
            <person name="Schmutz J."/>
            <person name="Larimer F."/>
            <person name="Land M."/>
            <person name="Hauser L."/>
            <person name="Kyrpides N."/>
            <person name="Kim E."/>
            <person name="Brettar I."/>
            <person name="Rodrigues J."/>
            <person name="Konstantinidis K."/>
            <person name="Klappenbach J."/>
            <person name="Hofle M."/>
            <person name="Tiedje J."/>
            <person name="Richardson P."/>
        </authorList>
    </citation>
    <scope>NUCLEOTIDE SEQUENCE [LARGE SCALE GENOMIC DNA]</scope>
    <source>
        <strain evidence="1 2">OS195</strain>
    </source>
</reference>
<dbReference type="AlphaFoldDB" id="A9KUH4"/>
<dbReference type="Pfam" id="PF20212">
    <property type="entry name" value="DUF6572"/>
    <property type="match status" value="1"/>
</dbReference>
<sequence>MSIEDQGSVDAIGIDQEGVVVLTISDHLEWDDGHLFLLQEKINTYLAFLESGEVFETYPDSKGREFKINILCKYESTASAMWFISQCTDIINQAGVRFGYEVNT</sequence>
<dbReference type="EMBL" id="CP000891">
    <property type="protein sequence ID" value="ABX48623.1"/>
    <property type="molecule type" value="Genomic_DNA"/>
</dbReference>
<dbReference type="Proteomes" id="UP000000770">
    <property type="component" value="Chromosome"/>
</dbReference>
<dbReference type="HOGENOM" id="CLU_144036_0_0_6"/>